<evidence type="ECO:0000256" key="11">
    <source>
        <dbReference type="SAM" id="MobiDB-lite"/>
    </source>
</evidence>
<dbReference type="GO" id="GO:0045504">
    <property type="term" value="F:dynein heavy chain binding"/>
    <property type="evidence" value="ECO:0007669"/>
    <property type="project" value="TreeGrafter"/>
</dbReference>
<evidence type="ECO:0000256" key="2">
    <source>
        <dbReference type="ARBA" id="ARBA00011059"/>
    </source>
</evidence>
<evidence type="ECO:0000256" key="8">
    <source>
        <dbReference type="ARBA" id="ARBA00023175"/>
    </source>
</evidence>
<dbReference type="GO" id="GO:0003341">
    <property type="term" value="P:cilium movement"/>
    <property type="evidence" value="ECO:0007669"/>
    <property type="project" value="TreeGrafter"/>
</dbReference>
<keyword evidence="4" id="KW-0853">WD repeat</keyword>
<organism evidence="12 13">
    <name type="scientific">Gryllus longicercus</name>
    <dbReference type="NCBI Taxonomy" id="2509291"/>
    <lineage>
        <taxon>Eukaryota</taxon>
        <taxon>Metazoa</taxon>
        <taxon>Ecdysozoa</taxon>
        <taxon>Arthropoda</taxon>
        <taxon>Hexapoda</taxon>
        <taxon>Insecta</taxon>
        <taxon>Pterygota</taxon>
        <taxon>Neoptera</taxon>
        <taxon>Polyneoptera</taxon>
        <taxon>Orthoptera</taxon>
        <taxon>Ensifera</taxon>
        <taxon>Gryllidea</taxon>
        <taxon>Grylloidea</taxon>
        <taxon>Gryllidae</taxon>
        <taxon>Gryllinae</taxon>
        <taxon>Gryllus</taxon>
    </lineage>
</organism>
<dbReference type="SMART" id="SM00320">
    <property type="entry name" value="WD40"/>
    <property type="match status" value="4"/>
</dbReference>
<keyword evidence="5" id="KW-0493">Microtubule</keyword>
<feature type="region of interest" description="Disordered" evidence="11">
    <location>
        <begin position="142"/>
        <end position="202"/>
    </location>
</feature>
<dbReference type="PANTHER" id="PTHR12442:SF11">
    <property type="entry name" value="DYNEIN AXONEMAL INTERMEDIATE CHAIN 1"/>
    <property type="match status" value="1"/>
</dbReference>
<evidence type="ECO:0000256" key="3">
    <source>
        <dbReference type="ARBA" id="ARBA00022490"/>
    </source>
</evidence>
<keyword evidence="6" id="KW-0677">Repeat</keyword>
<keyword evidence="7" id="KW-0243">Dynein</keyword>
<keyword evidence="3" id="KW-0963">Cytoplasm</keyword>
<evidence type="ECO:0000256" key="9">
    <source>
        <dbReference type="ARBA" id="ARBA00023212"/>
    </source>
</evidence>
<evidence type="ECO:0000256" key="4">
    <source>
        <dbReference type="ARBA" id="ARBA00022574"/>
    </source>
</evidence>
<protein>
    <recommendedName>
        <fullName evidence="14">Dynein intermediate chain 2, ciliary</fullName>
    </recommendedName>
</protein>
<dbReference type="Proteomes" id="UP001378592">
    <property type="component" value="Unassembled WGS sequence"/>
</dbReference>
<keyword evidence="13" id="KW-1185">Reference proteome</keyword>
<sequence length="741" mass="83904">MPEEGAEGTTAGPSSGDAAPRTSVSKSHKMSAKRVPSRIEQSVDAGGDDIDSWLKAKTVLKPEDQLELTDVELKEEHPRVLVQGNPQTPLNVVEFSYKERSYVTIPAPPPLQLLYELQGIALNMYSDEAQGVRQSIMEDIAVEEEEEEEEEEEGEGEMLPEGEGEEGEAEEDEEEEEGDEGQREGDDDEGEEEIQKPKKITNMFNFCERPAQTFIRFKRAMETQTLPASRLPLGDQVTQYIIYDSYEKDFAAKEEEKERERLAKERAVPTGLATAAEAPVLLHKKEKKITDFEIISKKMVNSAKTLERMVNQNIFDGVSQDYRNYEDPADDLREKEGTLLPLWKFSYEKTFKSHTVTDICWNPKYYDLFAVTYGSFEFMKGAPDGAVCLYTLKNPSYPDYICMVDYVVLCIDIHPQHPHLFVIGKSDGNVAVYNVLLATSEPQFKSNSVKYKHGGIVWQVKWAADWPDGEMVFYSISDDGFIFQWVITSMGMTESKVMPIDLDIPPCPGPEGTSVRLKGCGRTMCFHPTDPLICLIGTEEGFIHKCNITYASNYLFTYAAHRLPVYKINFNKFNSDIFISCSAGWGIKMWEDCRDEPLFVFDLRSPVEDVEWAPYSSTVFGAATSDGRVHIFDVNVDKYNPICSQQVVSKKRNKLTKLAFNSYLPFIVVGDIRGVILSLKLSPNCRKKVKPPKKGPQLTNTELEVNKLTTILSHVREDKQLVPPPDRERAEEEEEEARHHG</sequence>
<reference evidence="12 13" key="1">
    <citation type="submission" date="2024-03" db="EMBL/GenBank/DDBJ databases">
        <title>The genome assembly and annotation of the cricket Gryllus longicercus Weissman &amp; Gray.</title>
        <authorList>
            <person name="Szrajer S."/>
            <person name="Gray D."/>
            <person name="Ylla G."/>
        </authorList>
    </citation>
    <scope>NUCLEOTIDE SEQUENCE [LARGE SCALE GENOMIC DNA]</scope>
    <source>
        <strain evidence="12">DAG 2021-001</strain>
        <tissue evidence="12">Whole body minus gut</tissue>
    </source>
</reference>
<evidence type="ECO:0000256" key="10">
    <source>
        <dbReference type="ARBA" id="ARBA00023273"/>
    </source>
</evidence>
<evidence type="ECO:0008006" key="14">
    <source>
        <dbReference type="Google" id="ProtNLM"/>
    </source>
</evidence>
<feature type="compositionally biased region" description="Basic residues" evidence="11">
    <location>
        <begin position="26"/>
        <end position="36"/>
    </location>
</feature>
<comment type="subcellular location">
    <subcellularLocation>
        <location evidence="1">Cytoplasm</location>
        <location evidence="1">Cytoskeleton</location>
        <location evidence="1">Cilium axoneme</location>
    </subcellularLocation>
</comment>
<dbReference type="InterPro" id="IPR050687">
    <property type="entry name" value="Dynein_IC"/>
</dbReference>
<dbReference type="PANTHER" id="PTHR12442">
    <property type="entry name" value="DYNEIN INTERMEDIATE CHAIN"/>
    <property type="match status" value="1"/>
</dbReference>
<evidence type="ECO:0000256" key="6">
    <source>
        <dbReference type="ARBA" id="ARBA00022737"/>
    </source>
</evidence>
<dbReference type="GO" id="GO:0036158">
    <property type="term" value="P:outer dynein arm assembly"/>
    <property type="evidence" value="ECO:0007669"/>
    <property type="project" value="TreeGrafter"/>
</dbReference>
<gene>
    <name evidence="12" type="ORF">R5R35_004585</name>
</gene>
<dbReference type="InterPro" id="IPR015943">
    <property type="entry name" value="WD40/YVTN_repeat-like_dom_sf"/>
</dbReference>
<dbReference type="AlphaFoldDB" id="A0AAN9ZJ91"/>
<feature type="region of interest" description="Disordered" evidence="11">
    <location>
        <begin position="714"/>
        <end position="741"/>
    </location>
</feature>
<dbReference type="Gene3D" id="2.130.10.10">
    <property type="entry name" value="YVTN repeat-like/Quinoprotein amine dehydrogenase"/>
    <property type="match status" value="2"/>
</dbReference>
<keyword evidence="9" id="KW-0206">Cytoskeleton</keyword>
<dbReference type="InterPro" id="IPR036322">
    <property type="entry name" value="WD40_repeat_dom_sf"/>
</dbReference>
<feature type="region of interest" description="Disordered" evidence="11">
    <location>
        <begin position="1"/>
        <end position="47"/>
    </location>
</feature>
<dbReference type="GO" id="GO:0005874">
    <property type="term" value="C:microtubule"/>
    <property type="evidence" value="ECO:0007669"/>
    <property type="project" value="UniProtKB-KW"/>
</dbReference>
<accession>A0AAN9ZJ91</accession>
<comment type="caution">
    <text evidence="12">The sequence shown here is derived from an EMBL/GenBank/DDBJ whole genome shotgun (WGS) entry which is preliminary data.</text>
</comment>
<dbReference type="InterPro" id="IPR001680">
    <property type="entry name" value="WD40_rpt"/>
</dbReference>
<name>A0AAN9ZJ91_9ORTH</name>
<dbReference type="EMBL" id="JAZDUA010000005">
    <property type="protein sequence ID" value="KAK7874034.1"/>
    <property type="molecule type" value="Genomic_DNA"/>
</dbReference>
<keyword evidence="10" id="KW-0966">Cell projection</keyword>
<dbReference type="SUPFAM" id="SSF50978">
    <property type="entry name" value="WD40 repeat-like"/>
    <property type="match status" value="1"/>
</dbReference>
<evidence type="ECO:0000256" key="1">
    <source>
        <dbReference type="ARBA" id="ARBA00004430"/>
    </source>
</evidence>
<evidence type="ECO:0000313" key="13">
    <source>
        <dbReference type="Proteomes" id="UP001378592"/>
    </source>
</evidence>
<feature type="compositionally biased region" description="Acidic residues" evidence="11">
    <location>
        <begin position="142"/>
        <end position="192"/>
    </location>
</feature>
<evidence type="ECO:0000313" key="12">
    <source>
        <dbReference type="EMBL" id="KAK7874034.1"/>
    </source>
</evidence>
<comment type="similarity">
    <text evidence="2">Belongs to the dynein intermediate chain family.</text>
</comment>
<dbReference type="GO" id="GO:0036157">
    <property type="term" value="C:outer dynein arm"/>
    <property type="evidence" value="ECO:0007669"/>
    <property type="project" value="TreeGrafter"/>
</dbReference>
<keyword evidence="8" id="KW-0505">Motor protein</keyword>
<evidence type="ECO:0000256" key="7">
    <source>
        <dbReference type="ARBA" id="ARBA00023017"/>
    </source>
</evidence>
<dbReference type="GO" id="GO:0045503">
    <property type="term" value="F:dynein light chain binding"/>
    <property type="evidence" value="ECO:0007669"/>
    <property type="project" value="TreeGrafter"/>
</dbReference>
<proteinExistence type="inferred from homology"/>
<evidence type="ECO:0000256" key="5">
    <source>
        <dbReference type="ARBA" id="ARBA00022701"/>
    </source>
</evidence>